<accession>A0ABV8B5T2</accession>
<gene>
    <name evidence="4" type="ORF">ACFOU2_19940</name>
</gene>
<dbReference type="PROSITE" id="PS51257">
    <property type="entry name" value="PROKAR_LIPOPROTEIN"/>
    <property type="match status" value="1"/>
</dbReference>
<dbReference type="PANTHER" id="PTHR31157">
    <property type="entry name" value="SCP DOMAIN-CONTAINING PROTEIN"/>
    <property type="match status" value="1"/>
</dbReference>
<feature type="domain" description="SCP" evidence="3">
    <location>
        <begin position="167"/>
        <end position="279"/>
    </location>
</feature>
<keyword evidence="5" id="KW-1185">Reference proteome</keyword>
<keyword evidence="2" id="KW-0732">Signal</keyword>
<dbReference type="Pfam" id="PF00188">
    <property type="entry name" value="CAP"/>
    <property type="match status" value="1"/>
</dbReference>
<reference evidence="5" key="1">
    <citation type="journal article" date="2019" name="Int. J. Syst. Evol. Microbiol.">
        <title>The Global Catalogue of Microorganisms (GCM) 10K type strain sequencing project: providing services to taxonomists for standard genome sequencing and annotation.</title>
        <authorList>
            <consortium name="The Broad Institute Genomics Platform"/>
            <consortium name="The Broad Institute Genome Sequencing Center for Infectious Disease"/>
            <person name="Wu L."/>
            <person name="Ma J."/>
        </authorList>
    </citation>
    <scope>NUCLEOTIDE SEQUENCE [LARGE SCALE GENOMIC DNA]</scope>
    <source>
        <strain evidence="5">CCUG 61889</strain>
    </source>
</reference>
<dbReference type="EMBL" id="JBHRZT010000072">
    <property type="protein sequence ID" value="MFC3885617.1"/>
    <property type="molecule type" value="Genomic_DNA"/>
</dbReference>
<dbReference type="InterPro" id="IPR035940">
    <property type="entry name" value="CAP_sf"/>
</dbReference>
<dbReference type="InterPro" id="IPR014258">
    <property type="entry name" value="CAP_domain_YkwD-like"/>
</dbReference>
<dbReference type="InterPro" id="IPR014044">
    <property type="entry name" value="CAP_dom"/>
</dbReference>
<dbReference type="Proteomes" id="UP001595752">
    <property type="component" value="Unassembled WGS sequence"/>
</dbReference>
<dbReference type="RefSeq" id="WP_377918021.1">
    <property type="nucleotide sequence ID" value="NZ_JBHRZT010000072.1"/>
</dbReference>
<organism evidence="4 5">
    <name type="scientific">Bacillus songklensis</name>
    <dbReference type="NCBI Taxonomy" id="1069116"/>
    <lineage>
        <taxon>Bacteria</taxon>
        <taxon>Bacillati</taxon>
        <taxon>Bacillota</taxon>
        <taxon>Bacilli</taxon>
        <taxon>Bacillales</taxon>
        <taxon>Bacillaceae</taxon>
        <taxon>Bacillus</taxon>
    </lineage>
</organism>
<dbReference type="PANTHER" id="PTHR31157:SF1">
    <property type="entry name" value="SCP DOMAIN-CONTAINING PROTEIN"/>
    <property type="match status" value="1"/>
</dbReference>
<feature type="signal peptide" evidence="2">
    <location>
        <begin position="1"/>
        <end position="21"/>
    </location>
</feature>
<name>A0ABV8B5T2_9BACI</name>
<dbReference type="Gene3D" id="3.40.33.10">
    <property type="entry name" value="CAP"/>
    <property type="match status" value="1"/>
</dbReference>
<evidence type="ECO:0000256" key="2">
    <source>
        <dbReference type="SAM" id="SignalP"/>
    </source>
</evidence>
<feature type="chain" id="PRO_5046595210" evidence="2">
    <location>
        <begin position="22"/>
        <end position="282"/>
    </location>
</feature>
<comment type="caution">
    <text evidence="4">The sequence shown here is derived from an EMBL/GenBank/DDBJ whole genome shotgun (WGS) entry which is preliminary data.</text>
</comment>
<evidence type="ECO:0000313" key="5">
    <source>
        <dbReference type="Proteomes" id="UP001595752"/>
    </source>
</evidence>
<evidence type="ECO:0000313" key="4">
    <source>
        <dbReference type="EMBL" id="MFC3885617.1"/>
    </source>
</evidence>
<evidence type="ECO:0000259" key="3">
    <source>
        <dbReference type="Pfam" id="PF00188"/>
    </source>
</evidence>
<proteinExistence type="predicted"/>
<dbReference type="CDD" id="cd05379">
    <property type="entry name" value="CAP_bacterial"/>
    <property type="match status" value="1"/>
</dbReference>
<feature type="region of interest" description="Disordered" evidence="1">
    <location>
        <begin position="109"/>
        <end position="157"/>
    </location>
</feature>
<sequence>MIKRPLLKSAFALLLSASVISGCNNGDLNLGQEGRNDHNDNARNVSVRDVDRNRNHVLNVRNVQNGRNDQNGLRAQNGQTDQNNRVFQFINIPTPDQNDVFTTCDPSVDHARNGHITQRPITYREIPGYNQSRQNPSPTGDTAAPGQTGNQAAPSTSADNMIQQVVQLTNEQRRKNGLPDLQVDGKLAGVAQTKATDMMKNKYFSHTSPTYGSPFDMMNQFGVSYTAAGENIAQGQPSAQQVVNDWMNSPGHRANILNRNFTHIGVGHTTGQHYWVQQFIKK</sequence>
<dbReference type="SUPFAM" id="SSF55797">
    <property type="entry name" value="PR-1-like"/>
    <property type="match status" value="1"/>
</dbReference>
<dbReference type="NCBIfam" id="TIGR02909">
    <property type="entry name" value="spore_YkwD"/>
    <property type="match status" value="1"/>
</dbReference>
<protein>
    <submittedName>
        <fullName evidence="4">CAP domain-containing protein</fullName>
    </submittedName>
</protein>
<feature type="compositionally biased region" description="Polar residues" evidence="1">
    <location>
        <begin position="129"/>
        <end position="157"/>
    </location>
</feature>
<evidence type="ECO:0000256" key="1">
    <source>
        <dbReference type="SAM" id="MobiDB-lite"/>
    </source>
</evidence>